<evidence type="ECO:0000313" key="2">
    <source>
        <dbReference type="Proteomes" id="UP000004956"/>
    </source>
</evidence>
<dbReference type="AlphaFoldDB" id="H3KCY7"/>
<dbReference type="RefSeq" id="WP_008541172.1">
    <property type="nucleotide sequence ID" value="NZ_JH604895.1"/>
</dbReference>
<dbReference type="HOGENOM" id="CLU_677798_0_0_4"/>
<protein>
    <recommendedName>
        <fullName evidence="3">Glycosyltransferase, group 1 family protein</fullName>
    </recommendedName>
</protein>
<gene>
    <name evidence="1" type="ORF">HMPREF9440_00591</name>
</gene>
<sequence>MFGLGRRPLFTVVRTRTRNELHLIRRGGKSCRLLTWPLSSKIRRAELLNEGFDAANLHELRTIDPARTVVLFVFDFLHETGGVERRVELFLDRLSARGIQPVIVAARHDYAPLQKYPCLRLIPGAPNAAWKLLQFVRWSGAKVVEFNLKSPKLAHDVDIKALRQLVRVGCMLHGREDTTQEFLDRLDYRCTVFSRSSGFERLVKLPNIVTFPDACPAFDPHADTALYVGRIDSEKLPTIRNFIRICERLGVRFEIAGPVTSPGSRPVGRFLPTVPPDALIGPIDTRAHLQAYGSRYLFVAGVGQVPLEAAAADLPALITPHDPTPERAMFLDAENQEVLRDWNCVINRIPRPLTPGNVDAFAEAVRLARQGDPEALRPFRIRGELERTLSADAVLDRYLKEMLGTP</sequence>
<evidence type="ECO:0008006" key="3">
    <source>
        <dbReference type="Google" id="ProtNLM"/>
    </source>
</evidence>
<organism evidence="1 2">
    <name type="scientific">Sutterella parvirubra YIT 11816</name>
    <dbReference type="NCBI Taxonomy" id="762967"/>
    <lineage>
        <taxon>Bacteria</taxon>
        <taxon>Pseudomonadati</taxon>
        <taxon>Pseudomonadota</taxon>
        <taxon>Betaproteobacteria</taxon>
        <taxon>Burkholderiales</taxon>
        <taxon>Sutterellaceae</taxon>
        <taxon>Sutterella</taxon>
    </lineage>
</organism>
<dbReference type="Proteomes" id="UP000004956">
    <property type="component" value="Unassembled WGS sequence"/>
</dbReference>
<dbReference type="STRING" id="762967.HMPREF9440_00591"/>
<evidence type="ECO:0000313" key="1">
    <source>
        <dbReference type="EMBL" id="EHY32021.1"/>
    </source>
</evidence>
<keyword evidence="2" id="KW-1185">Reference proteome</keyword>
<dbReference type="PATRIC" id="fig|762967.3.peg.484"/>
<dbReference type="Gene3D" id="3.40.50.2000">
    <property type="entry name" value="Glycogen Phosphorylase B"/>
    <property type="match status" value="2"/>
</dbReference>
<comment type="caution">
    <text evidence="1">The sequence shown here is derived from an EMBL/GenBank/DDBJ whole genome shotgun (WGS) entry which is preliminary data.</text>
</comment>
<dbReference type="EMBL" id="AFBQ01000072">
    <property type="protein sequence ID" value="EHY32021.1"/>
    <property type="molecule type" value="Genomic_DNA"/>
</dbReference>
<dbReference type="SUPFAM" id="SSF53756">
    <property type="entry name" value="UDP-Glycosyltransferase/glycogen phosphorylase"/>
    <property type="match status" value="1"/>
</dbReference>
<name>H3KCY7_9BURK</name>
<proteinExistence type="predicted"/>
<dbReference type="OrthoDB" id="6432880at2"/>
<reference evidence="1 2" key="1">
    <citation type="submission" date="2011-11" db="EMBL/GenBank/DDBJ databases">
        <authorList>
            <person name="Weinstock G."/>
            <person name="Sodergren E."/>
            <person name="Clifton S."/>
            <person name="Fulton L."/>
            <person name="Fulton B."/>
            <person name="Courtney L."/>
            <person name="Fronick C."/>
            <person name="Harrison M."/>
            <person name="Strong C."/>
            <person name="Farmer C."/>
            <person name="Delahaunty K."/>
            <person name="Markovic C."/>
            <person name="Hall O."/>
            <person name="Minx P."/>
            <person name="Tomlinson C."/>
            <person name="Mitreva M."/>
            <person name="Hou S."/>
            <person name="Chen J."/>
            <person name="Wollam A."/>
            <person name="Pepin K.H."/>
            <person name="Johnson M."/>
            <person name="Bhonagiri V."/>
            <person name="Zhang X."/>
            <person name="Suruliraj S."/>
            <person name="Warren W."/>
            <person name="Chinwalla A."/>
            <person name="Mardis E.R."/>
            <person name="Wilson R.K."/>
        </authorList>
    </citation>
    <scope>NUCLEOTIDE SEQUENCE [LARGE SCALE GENOMIC DNA]</scope>
    <source>
        <strain evidence="1 2">YIT 11816</strain>
    </source>
</reference>
<accession>H3KCY7</accession>